<sequence length="166" mass="19273">MLMIKNNFISIYRFQRLLSIYNKSNEKSTISSSIKLNSTVKELIDAKQYNQALDLFDKNFEICTDYTIDMAIKACTVSNDYKRVSHSFYQLEYDHRIIQKALKALNDRMKLKDLPSEAWPELEESQSPLLPPTHQLEPSSIIIDMNNSNKILTPTKEDLNQHQISA</sequence>
<gene>
    <name evidence="1" type="ORF">RFH988_LOCUS8092</name>
</gene>
<dbReference type="AlphaFoldDB" id="A0A813YF69"/>
<reference evidence="1" key="1">
    <citation type="submission" date="2021-02" db="EMBL/GenBank/DDBJ databases">
        <authorList>
            <person name="Nowell W R."/>
        </authorList>
    </citation>
    <scope>NUCLEOTIDE SEQUENCE</scope>
</reference>
<dbReference type="OrthoDB" id="10064026at2759"/>
<accession>A0A813YF69</accession>
<comment type="caution">
    <text evidence="1">The sequence shown here is derived from an EMBL/GenBank/DDBJ whole genome shotgun (WGS) entry which is preliminary data.</text>
</comment>
<name>A0A813YF69_9BILA</name>
<evidence type="ECO:0000313" key="2">
    <source>
        <dbReference type="Proteomes" id="UP000663882"/>
    </source>
</evidence>
<protein>
    <submittedName>
        <fullName evidence="1">Uncharacterized protein</fullName>
    </submittedName>
</protein>
<dbReference type="EMBL" id="CAJNOO010000267">
    <property type="protein sequence ID" value="CAF0883444.1"/>
    <property type="molecule type" value="Genomic_DNA"/>
</dbReference>
<proteinExistence type="predicted"/>
<organism evidence="1 2">
    <name type="scientific">Rotaria sordida</name>
    <dbReference type="NCBI Taxonomy" id="392033"/>
    <lineage>
        <taxon>Eukaryota</taxon>
        <taxon>Metazoa</taxon>
        <taxon>Spiralia</taxon>
        <taxon>Gnathifera</taxon>
        <taxon>Rotifera</taxon>
        <taxon>Eurotatoria</taxon>
        <taxon>Bdelloidea</taxon>
        <taxon>Philodinida</taxon>
        <taxon>Philodinidae</taxon>
        <taxon>Rotaria</taxon>
    </lineage>
</organism>
<evidence type="ECO:0000313" key="1">
    <source>
        <dbReference type="EMBL" id="CAF0883444.1"/>
    </source>
</evidence>
<dbReference type="Proteomes" id="UP000663882">
    <property type="component" value="Unassembled WGS sequence"/>
</dbReference>